<evidence type="ECO:0000256" key="1">
    <source>
        <dbReference type="SAM" id="MobiDB-lite"/>
    </source>
</evidence>
<protein>
    <submittedName>
        <fullName evidence="2">Splicing regulatory glutamine/lysine-rich protein 1-like</fullName>
    </submittedName>
</protein>
<feature type="compositionally biased region" description="Basic and acidic residues" evidence="1">
    <location>
        <begin position="7"/>
        <end position="16"/>
    </location>
</feature>
<gene>
    <name evidence="2" type="primary">LOC114344272</name>
</gene>
<dbReference type="InParanoid" id="A0A6P7GZM2"/>
<name>A0A6P7GZM2_DIAVI</name>
<feature type="compositionally biased region" description="Basic and acidic residues" evidence="1">
    <location>
        <begin position="214"/>
        <end position="237"/>
    </location>
</feature>
<reference evidence="2" key="1">
    <citation type="submission" date="2025-08" db="UniProtKB">
        <authorList>
            <consortium name="RefSeq"/>
        </authorList>
    </citation>
    <scope>IDENTIFICATION</scope>
</reference>
<organism evidence="2">
    <name type="scientific">Diabrotica virgifera virgifera</name>
    <name type="common">western corn rootworm</name>
    <dbReference type="NCBI Taxonomy" id="50390"/>
    <lineage>
        <taxon>Eukaryota</taxon>
        <taxon>Metazoa</taxon>
        <taxon>Ecdysozoa</taxon>
        <taxon>Arthropoda</taxon>
        <taxon>Hexapoda</taxon>
        <taxon>Insecta</taxon>
        <taxon>Pterygota</taxon>
        <taxon>Neoptera</taxon>
        <taxon>Endopterygota</taxon>
        <taxon>Coleoptera</taxon>
        <taxon>Polyphaga</taxon>
        <taxon>Cucujiformia</taxon>
        <taxon>Chrysomeloidea</taxon>
        <taxon>Chrysomelidae</taxon>
        <taxon>Galerucinae</taxon>
        <taxon>Diabroticina</taxon>
        <taxon>Diabroticites</taxon>
        <taxon>Diabrotica</taxon>
    </lineage>
</organism>
<dbReference type="AlphaFoldDB" id="A0A6P7GZM2"/>
<feature type="region of interest" description="Disordered" evidence="1">
    <location>
        <begin position="1"/>
        <end position="237"/>
    </location>
</feature>
<feature type="compositionally biased region" description="Basic and acidic residues" evidence="1">
    <location>
        <begin position="71"/>
        <end position="116"/>
    </location>
</feature>
<evidence type="ECO:0000313" key="2">
    <source>
        <dbReference type="RefSeq" id="XP_028150918.1"/>
    </source>
</evidence>
<sequence length="237" mass="26023">MGLLDEVFAKKKEPARIRPVKNTPTKKVPDKSSRTTTTEKSASQPSGSSIFDSLKRVHGALSPSSKHRSTQKQDVKKSKTSTEIKTVDKDRDKDKIKDRDKIKSKEKEKDTGEGKRTWFRSPSKSNLRKEPIKSSTSSLNVGAGAQKVTSSGVDPKKKRPATGVFSDANVTFRKGQNTKIDGQTIGDNLSRASSVTNLDAEPKVAKGAKPRKSSSRDRIDKIGESRKNDKKGITRTT</sequence>
<feature type="compositionally biased region" description="Polar residues" evidence="1">
    <location>
        <begin position="34"/>
        <end position="51"/>
    </location>
</feature>
<feature type="compositionally biased region" description="Polar residues" evidence="1">
    <location>
        <begin position="174"/>
        <end position="197"/>
    </location>
</feature>
<dbReference type="RefSeq" id="XP_028150918.1">
    <property type="nucleotide sequence ID" value="XM_028295117.1"/>
</dbReference>
<accession>A0A6P7GZM2</accession>
<proteinExistence type="predicted"/>
<feature type="non-terminal residue" evidence="2">
    <location>
        <position position="237"/>
    </location>
</feature>